<dbReference type="EMBL" id="RAPF01000007">
    <property type="protein sequence ID" value="RKF19119.1"/>
    <property type="molecule type" value="Genomic_DNA"/>
</dbReference>
<proteinExistence type="predicted"/>
<dbReference type="Gene3D" id="3.40.30.10">
    <property type="entry name" value="Glutaredoxin"/>
    <property type="match status" value="1"/>
</dbReference>
<comment type="caution">
    <text evidence="1">The sequence shown here is derived from an EMBL/GenBank/DDBJ whole genome shotgun (WGS) entry which is preliminary data.</text>
</comment>
<dbReference type="OrthoDB" id="9800597at2"/>
<dbReference type="InterPro" id="IPR036249">
    <property type="entry name" value="Thioredoxin-like_sf"/>
</dbReference>
<dbReference type="CDD" id="cd02980">
    <property type="entry name" value="TRX_Fd_family"/>
    <property type="match status" value="1"/>
</dbReference>
<dbReference type="SUPFAM" id="SSF52833">
    <property type="entry name" value="Thioredoxin-like"/>
    <property type="match status" value="1"/>
</dbReference>
<dbReference type="Proteomes" id="UP000284395">
    <property type="component" value="Unassembled WGS sequence"/>
</dbReference>
<organism evidence="1 2">
    <name type="scientific">Altericroceibacterium spongiae</name>
    <dbReference type="NCBI Taxonomy" id="2320269"/>
    <lineage>
        <taxon>Bacteria</taxon>
        <taxon>Pseudomonadati</taxon>
        <taxon>Pseudomonadota</taxon>
        <taxon>Alphaproteobacteria</taxon>
        <taxon>Sphingomonadales</taxon>
        <taxon>Erythrobacteraceae</taxon>
        <taxon>Altericroceibacterium</taxon>
    </lineage>
</organism>
<protein>
    <submittedName>
        <fullName evidence="1">(2Fe-2S) ferredoxin domain-containing protein</fullName>
    </submittedName>
</protein>
<name>A0A420EEJ8_9SPHN</name>
<evidence type="ECO:0000313" key="1">
    <source>
        <dbReference type="EMBL" id="RKF19119.1"/>
    </source>
</evidence>
<gene>
    <name evidence="1" type="ORF">D6851_13525</name>
</gene>
<accession>A0A420EEJ8</accession>
<dbReference type="AlphaFoldDB" id="A0A420EEJ8"/>
<evidence type="ECO:0000313" key="2">
    <source>
        <dbReference type="Proteomes" id="UP000284395"/>
    </source>
</evidence>
<sequence>MAEAVSRSDLAKAERALAKIGGASIERHIFLCALSEKQKCCSRECGERSWKYLKKRLKQLGLSGPRTEQSCGVQRTKADCLQICAAGPIAVIWPDNVWYHHCTESVLEEIIQQHLIGGRIVEKYRLHPAE</sequence>
<reference evidence="1 2" key="1">
    <citation type="submission" date="2018-09" db="EMBL/GenBank/DDBJ databases">
        <title>Altererythrobacter spongiae sp. nov., isolated from a marine sponge.</title>
        <authorList>
            <person name="Zhuang L."/>
            <person name="Luo L."/>
        </authorList>
    </citation>
    <scope>NUCLEOTIDE SEQUENCE [LARGE SCALE GENOMIC DNA]</scope>
    <source>
        <strain evidence="1 2">HN-Y73</strain>
    </source>
</reference>
<keyword evidence="2" id="KW-1185">Reference proteome</keyword>
<dbReference type="RefSeq" id="WP_120325514.1">
    <property type="nucleotide sequence ID" value="NZ_RAPF01000007.1"/>
</dbReference>